<evidence type="ECO:0008006" key="4">
    <source>
        <dbReference type="Google" id="ProtNLM"/>
    </source>
</evidence>
<organism evidence="2 3">
    <name type="scientific">Durusdinium trenchii</name>
    <dbReference type="NCBI Taxonomy" id="1381693"/>
    <lineage>
        <taxon>Eukaryota</taxon>
        <taxon>Sar</taxon>
        <taxon>Alveolata</taxon>
        <taxon>Dinophyceae</taxon>
        <taxon>Suessiales</taxon>
        <taxon>Symbiodiniaceae</taxon>
        <taxon>Durusdinium</taxon>
    </lineage>
</organism>
<evidence type="ECO:0000313" key="2">
    <source>
        <dbReference type="EMBL" id="CAK9039720.1"/>
    </source>
</evidence>
<evidence type="ECO:0000256" key="1">
    <source>
        <dbReference type="SAM" id="MobiDB-lite"/>
    </source>
</evidence>
<dbReference type="EMBL" id="CAXAMM010016725">
    <property type="protein sequence ID" value="CAK9039720.1"/>
    <property type="molecule type" value="Genomic_DNA"/>
</dbReference>
<accession>A0ABP0LKK8</accession>
<gene>
    <name evidence="2" type="ORF">SCF082_LOCUS23220</name>
</gene>
<dbReference type="Proteomes" id="UP001642464">
    <property type="component" value="Unassembled WGS sequence"/>
</dbReference>
<feature type="compositionally biased region" description="Basic and acidic residues" evidence="1">
    <location>
        <begin position="1068"/>
        <end position="1082"/>
    </location>
</feature>
<feature type="region of interest" description="Disordered" evidence="1">
    <location>
        <begin position="1063"/>
        <end position="1082"/>
    </location>
</feature>
<protein>
    <recommendedName>
        <fullName evidence="4">Fibronectin type-III domain-containing protein</fullName>
    </recommendedName>
</protein>
<sequence>MHGPAQTSRLKELYEEYPGAVKAARVAKWIFQDLRGMDVEYIVNDIARDSSKLWENRKRDSHGCLLFRGVVIELAQFPGVSHYSSLRELEKKARTARGRETLLDLEWSLKRSQVLAKVLLQELHCTGVRSKQAEDLQTLCQNVSMIEYECLTRERNQTSANKLALRVEKEMSISQEGVDLGFSVKLESDNAKGKATGVIQPRKQRKKRQGERDSHTAWSNTWEGKLILIFDDMLFCVENSNEIKQAKPLERKFIQAWCTGVDAFLEMATKKQKHERWKSRTMPEGMHQVAARMKALGIASCDMMYSLVEASDWDHAFTVSWVPGMAYERHKQECDFAHWEVMLRMSSRYVQLGRAFGAIRWDAEAPERPDLYLEYEEGTDWFIGCQSFVRDTSSCDPQSLESDRDYDVKVRERCLDSHADSDYTAATSRPRTSAVAAYAPVNLTTDNIRKYRYDLLWDPGDRRACVFWAWQVMTKPVGVDWPPEDQDNATIEGGGHTFIYHRNITEHRFKLPLSSNTQYGARVRERCTDPTYDGEWGYLLYPGVWTAPPVQADQLENVTLHFNWPALLSIRFLTGPAGWLEDLEPSDPNYNSHSDCEFNGWYVEVADAATPTDWVVQQECLALPRSFEGCDIHTGLEYGKDYQLRVREGCTDDAARSPETVLSVTSRARTPAAAPANLRKNSDTAFSYEFSWDPGASYDCVFLRWEVQLRSLNDTNSSAAAWGDGLVEDIRSRAPAAPAGGFREHKGFGLDAHEVLPGTRKTRMAKSARNHSALFFMWYRTSALRSRAAPAAPAPLFARCTFLSRLGGVSDPDRGVTQESLFAFSDGFQPTYFLLNSTHPWNDTATKLLLLLGAKGAGAIRSDPKPKIMSTAPKPQKCRQRGLQKRQWISIEVDGRDEMGEPVKEIREIDVDLYNNLGGVRLFTKFKNYEARYSMFDDRSPNQMSERAQVYYLGCNFVRGVPVFIAELGYDMEEKTPMVQEQFKTGHERMVVRLTPGEVIEFAWGTTFIFDLMVEGRITVKDTTGILEPPDWVLKKPSEAPKPKPLVPRLLKAIKDAFSVEVDEETESGSKRLTEPEEPEIVRPSREEELARLRQSGKKACTHSISVEIKATAHETKLRQKPENRTIYLHPQDYVRLGGYRIMRKFHPTEPDKNYWIRCDYDSGWPFLLVHQQGKDWEIRGFFFWNLYERKVSIVGDWRLQFLASFDIPELSNGQLKLSPIQTAPDEESPGAADE</sequence>
<name>A0ABP0LKK8_9DINO</name>
<reference evidence="2 3" key="1">
    <citation type="submission" date="2024-02" db="EMBL/GenBank/DDBJ databases">
        <authorList>
            <person name="Chen Y."/>
            <person name="Shah S."/>
            <person name="Dougan E. K."/>
            <person name="Thang M."/>
            <person name="Chan C."/>
        </authorList>
    </citation>
    <scope>NUCLEOTIDE SEQUENCE [LARGE SCALE GENOMIC DNA]</scope>
</reference>
<feature type="region of interest" description="Disordered" evidence="1">
    <location>
        <begin position="193"/>
        <end position="216"/>
    </location>
</feature>
<keyword evidence="3" id="KW-1185">Reference proteome</keyword>
<proteinExistence type="predicted"/>
<comment type="caution">
    <text evidence="2">The sequence shown here is derived from an EMBL/GenBank/DDBJ whole genome shotgun (WGS) entry which is preliminary data.</text>
</comment>
<evidence type="ECO:0000313" key="3">
    <source>
        <dbReference type="Proteomes" id="UP001642464"/>
    </source>
</evidence>